<dbReference type="Gene3D" id="3.40.1110.10">
    <property type="entry name" value="Calcium-transporting ATPase, cytoplasmic domain N"/>
    <property type="match status" value="1"/>
</dbReference>
<dbReference type="NCBIfam" id="TIGR01494">
    <property type="entry name" value="ATPase_P-type"/>
    <property type="match status" value="2"/>
</dbReference>
<feature type="transmembrane region" description="Helical" evidence="6">
    <location>
        <begin position="69"/>
        <end position="87"/>
    </location>
</feature>
<feature type="transmembrane region" description="Helical" evidence="6">
    <location>
        <begin position="214"/>
        <end position="236"/>
    </location>
</feature>
<dbReference type="InterPro" id="IPR018303">
    <property type="entry name" value="ATPase_P-typ_P_site"/>
</dbReference>
<feature type="transmembrane region" description="Helical" evidence="6">
    <location>
        <begin position="587"/>
        <end position="608"/>
    </location>
</feature>
<dbReference type="PRINTS" id="PR00120">
    <property type="entry name" value="HATPASE"/>
</dbReference>
<feature type="transmembrane region" description="Helical" evidence="6">
    <location>
        <begin position="682"/>
        <end position="700"/>
    </location>
</feature>
<feature type="domain" description="P-type ATPase A" evidence="7">
    <location>
        <begin position="103"/>
        <end position="198"/>
    </location>
</feature>
<dbReference type="Proteomes" id="UP001230220">
    <property type="component" value="Unassembled WGS sequence"/>
</dbReference>
<dbReference type="RefSeq" id="WP_307404885.1">
    <property type="nucleotide sequence ID" value="NZ_JAUSUR010000001.1"/>
</dbReference>
<dbReference type="EC" id="3.6.3.-" evidence="8"/>
<dbReference type="InterPro" id="IPR036412">
    <property type="entry name" value="HAD-like_sf"/>
</dbReference>
<proteinExistence type="predicted"/>
<evidence type="ECO:0000256" key="4">
    <source>
        <dbReference type="ARBA" id="ARBA00022989"/>
    </source>
</evidence>
<name>A0ABU0DYA2_9FIRM</name>
<keyword evidence="8" id="KW-0378">Hydrolase</keyword>
<gene>
    <name evidence="8" type="ORF">J2S15_000350</name>
</gene>
<dbReference type="InterPro" id="IPR008250">
    <property type="entry name" value="ATPase_P-typ_transduc_dom_A_sf"/>
</dbReference>
<dbReference type="InterPro" id="IPR023299">
    <property type="entry name" value="ATPase_P-typ_cyto_dom_N"/>
</dbReference>
<feature type="transmembrane region" description="Helical" evidence="6">
    <location>
        <begin position="614"/>
        <end position="636"/>
    </location>
</feature>
<feature type="transmembrane region" description="Helical" evidence="6">
    <location>
        <begin position="712"/>
        <end position="731"/>
    </location>
</feature>
<dbReference type="EMBL" id="JAUSUR010000001">
    <property type="protein sequence ID" value="MDQ0359619.1"/>
    <property type="molecule type" value="Genomic_DNA"/>
</dbReference>
<feature type="transmembrane region" description="Helical" evidence="6">
    <location>
        <begin position="743"/>
        <end position="764"/>
    </location>
</feature>
<dbReference type="SUPFAM" id="SSF81665">
    <property type="entry name" value="Calcium ATPase, transmembrane domain M"/>
    <property type="match status" value="1"/>
</dbReference>
<keyword evidence="4 6" id="KW-1133">Transmembrane helix</keyword>
<dbReference type="SFLD" id="SFLDS00003">
    <property type="entry name" value="Haloacid_Dehalogenase"/>
    <property type="match status" value="1"/>
</dbReference>
<dbReference type="InterPro" id="IPR001757">
    <property type="entry name" value="P_typ_ATPase"/>
</dbReference>
<feature type="transmembrane region" description="Helical" evidence="6">
    <location>
        <begin position="242"/>
        <end position="271"/>
    </location>
</feature>
<organism evidence="8 9">
    <name type="scientific">Breznakia pachnodae</name>
    <dbReference type="NCBI Taxonomy" id="265178"/>
    <lineage>
        <taxon>Bacteria</taxon>
        <taxon>Bacillati</taxon>
        <taxon>Bacillota</taxon>
        <taxon>Erysipelotrichia</taxon>
        <taxon>Erysipelotrichales</taxon>
        <taxon>Erysipelotrichaceae</taxon>
        <taxon>Breznakia</taxon>
    </lineage>
</organism>
<dbReference type="SFLD" id="SFLDF00027">
    <property type="entry name" value="p-type_atpase"/>
    <property type="match status" value="1"/>
</dbReference>
<evidence type="ECO:0000256" key="3">
    <source>
        <dbReference type="ARBA" id="ARBA00022967"/>
    </source>
</evidence>
<dbReference type="GO" id="GO:0016787">
    <property type="term" value="F:hydrolase activity"/>
    <property type="evidence" value="ECO:0007669"/>
    <property type="project" value="UniProtKB-KW"/>
</dbReference>
<comment type="caution">
    <text evidence="8">The sequence shown here is derived from an EMBL/GenBank/DDBJ whole genome shotgun (WGS) entry which is preliminary data.</text>
</comment>
<dbReference type="Gene3D" id="3.40.50.1000">
    <property type="entry name" value="HAD superfamily/HAD-like"/>
    <property type="match status" value="1"/>
</dbReference>
<dbReference type="InterPro" id="IPR023298">
    <property type="entry name" value="ATPase_P-typ_TM_dom_sf"/>
</dbReference>
<evidence type="ECO:0000259" key="7">
    <source>
        <dbReference type="Pfam" id="PF00122"/>
    </source>
</evidence>
<evidence type="ECO:0000313" key="8">
    <source>
        <dbReference type="EMBL" id="MDQ0359619.1"/>
    </source>
</evidence>
<sequence length="774" mass="85954">MVRYDPKLDHGLTNKQVEERKRDNLINASDINETKSYKKIITDNLFTLFNFVNLVLACIIIPTGSFKNLLFLGGVVSNFVIGTFQEIRAKRTLDRISLIVSLKAHVIREGEHLDIPVEEVVLDDLLEIKTGDQIVSDSVVLDGVVEVDESLLTGESDFIKKEVGDFLYSGSFVVSGCASTRADKVGNDNYAAKITRDAKKFQRYPSQLRDSLNAIIKGIGIMIIPLGGCLFFQSFVVNGNDYATSVLSVSAALIGMIPEGLVILTSIALAVGVMNLAKQKTLVQELYCLETLARVDTLCLDKTGTITEGLMEVKEVIKFSDDNIEEIMKNYLYITKPDNPTSLALYDYYDTSETFTFVSKIPFSSKRKYSTVSFSHASYVLGAYEFIVEENIHHKNDIEALNKQGYRVIALAKSSKQIGEKLPDDLEVIALFGLVDKIREDAKTTLSYFMEQDVCLKVISGDNPKAVSQIAKRAGVNNAEAFLDVHNLSDEQIDELIEDHTVFGRVSPQQKKLMVERLKEHGHIVAMTGDGVNDVLAFKAADISIAMASGSDVAKSSANLVLLDNNFDAMPHVLYEGRRVINNIEKVATLFLTKTIFSSILAFFVLFTNMSYPFVPIQLTMVSSLTIGIPGFILALEPNRERVKGEFLENVLKVSLPSAISAVISLIYCMLLYRFSDISREVMVQLAVLTLCFNGMIVLVKVARPFTPLRTALVVVMGIGLVGCLLFFYDFFGMKPLIGQRLILPMLIIVAILLGVSYIGRKIVEQIYKIKRKK</sequence>
<keyword evidence="9" id="KW-1185">Reference proteome</keyword>
<evidence type="ECO:0000256" key="1">
    <source>
        <dbReference type="ARBA" id="ARBA00004141"/>
    </source>
</evidence>
<dbReference type="InterPro" id="IPR023214">
    <property type="entry name" value="HAD_sf"/>
</dbReference>
<feature type="transmembrane region" description="Helical" evidence="6">
    <location>
        <begin position="45"/>
        <end position="63"/>
    </location>
</feature>
<dbReference type="PROSITE" id="PS00154">
    <property type="entry name" value="ATPASE_E1_E2"/>
    <property type="match status" value="1"/>
</dbReference>
<protein>
    <submittedName>
        <fullName evidence="8">Cation-transporting ATPase E</fullName>
        <ecNumber evidence="8">3.6.3.-</ecNumber>
    </submittedName>
</protein>
<dbReference type="InterPro" id="IPR044492">
    <property type="entry name" value="P_typ_ATPase_HD_dom"/>
</dbReference>
<dbReference type="InterPro" id="IPR059000">
    <property type="entry name" value="ATPase_P-type_domA"/>
</dbReference>
<evidence type="ECO:0000256" key="5">
    <source>
        <dbReference type="ARBA" id="ARBA00023136"/>
    </source>
</evidence>
<accession>A0ABU0DYA2</accession>
<dbReference type="SUPFAM" id="SSF56784">
    <property type="entry name" value="HAD-like"/>
    <property type="match status" value="1"/>
</dbReference>
<dbReference type="PRINTS" id="PR00119">
    <property type="entry name" value="CATATPASE"/>
</dbReference>
<dbReference type="PANTHER" id="PTHR42861">
    <property type="entry name" value="CALCIUM-TRANSPORTING ATPASE"/>
    <property type="match status" value="1"/>
</dbReference>
<keyword evidence="5 6" id="KW-0472">Membrane</keyword>
<keyword evidence="3" id="KW-1278">Translocase</keyword>
<keyword evidence="2 6" id="KW-0812">Transmembrane</keyword>
<dbReference type="SUPFAM" id="SSF81653">
    <property type="entry name" value="Calcium ATPase, transduction domain A"/>
    <property type="match status" value="1"/>
</dbReference>
<evidence type="ECO:0000313" key="9">
    <source>
        <dbReference type="Proteomes" id="UP001230220"/>
    </source>
</evidence>
<dbReference type="Pfam" id="PF00702">
    <property type="entry name" value="Hydrolase"/>
    <property type="match status" value="1"/>
</dbReference>
<dbReference type="Gene3D" id="1.20.1110.10">
    <property type="entry name" value="Calcium-transporting ATPase, transmembrane domain"/>
    <property type="match status" value="1"/>
</dbReference>
<dbReference type="SFLD" id="SFLDG00002">
    <property type="entry name" value="C1.7:_P-type_atpase_like"/>
    <property type="match status" value="1"/>
</dbReference>
<feature type="transmembrane region" description="Helical" evidence="6">
    <location>
        <begin position="656"/>
        <end position="676"/>
    </location>
</feature>
<evidence type="ECO:0000256" key="2">
    <source>
        <dbReference type="ARBA" id="ARBA00022692"/>
    </source>
</evidence>
<reference evidence="8 9" key="1">
    <citation type="submission" date="2023-07" db="EMBL/GenBank/DDBJ databases">
        <title>Genomic Encyclopedia of Type Strains, Phase IV (KMG-IV): sequencing the most valuable type-strain genomes for metagenomic binning, comparative biology and taxonomic classification.</title>
        <authorList>
            <person name="Goeker M."/>
        </authorList>
    </citation>
    <scope>NUCLEOTIDE SEQUENCE [LARGE SCALE GENOMIC DNA]</scope>
    <source>
        <strain evidence="8 9">DSM 16784</strain>
    </source>
</reference>
<evidence type="ECO:0000256" key="6">
    <source>
        <dbReference type="SAM" id="Phobius"/>
    </source>
</evidence>
<dbReference type="Pfam" id="PF00122">
    <property type="entry name" value="E1-E2_ATPase"/>
    <property type="match status" value="1"/>
</dbReference>
<comment type="subcellular location">
    <subcellularLocation>
        <location evidence="1">Membrane</location>
        <topology evidence="1">Multi-pass membrane protein</topology>
    </subcellularLocation>
</comment>
<dbReference type="Gene3D" id="2.70.150.10">
    <property type="entry name" value="Calcium-transporting ATPase, cytoplasmic transduction domain A"/>
    <property type="match status" value="1"/>
</dbReference>